<sequence>MTMASTADEELYAASLATLEAVTERLTADAVLSAAAAAHCTRLLASSAALAHVYAVASGVAAPPRPGGSELAVLNGLRSRLLAYVAAGTDALAALVAQDTDAASRAGARAAYRSAMRAVAVLQTMLRVCPAMALGSAYLAAGKGSATRNAPVADTFAQTLMALVAGPHSAALAMSLAEAELVGAVLCQLAAVMRDATTASTRESSRAPAGQAAGKKAPWQHLINHVVRQLVPRMAASSAPSATPQENAAAASACVVLAAFATEFPLNLRSRQEELVGHTLQALLVAYDQQYPHREAAAAASTAIAPWSTTAPAKATGALLRALLAYMHIPRPATKQGALFETVPSAVLGLMLHVAHASLSQLFRPVMEPVSALSAFPSLSPLAKLCLAPGMAARLPSPDDAHHSIAYETVVAQHLPLYRVALDVMRCVLVSPCATPSAQLLVLPHPAMTELVQRVLVHPQRLLVRSDQSPAARQRMHTLWPDVVLATAATWAQAYVPRVGVAALATHRTLLDTLARSVHHYVEDLTRATDGALVGAAVLETDLLRTLAIDTWAAALSHRARNALWSRLEARLDRFLGPWGRLFCGTQGDAPVVLMTAAHLKAQATLGMTDYADATAPQRAEHHAVLVGVLTGIMTAAPAAPELAFQRFAVHIVAQRALHLLACPLRPALAQRGLGGRLAAAYVGALARLVRRDDAVAARLLPVSLRVFAALPFGPDPALDAAVGAATRDVLAARTRPHLPATWLPTLAPLAAPRSETTAATTAGATRRAHPTALTMATDATAAPAPSPAARPAFALPPVAPRAAAPASAAAASAAAAAMADVMGTSDANAADQWSASASTLGKHSAAETTEAAPGSPKRSRVDPETGLVPFRVLGGGAATTAADRPAVSASVSTAAPAAGAVSTSRPAAPPSSAPANAEEDDDEAFPDIVLDDDDDEADEADAEDQQDDGASANADSEAADAASTDAASPSAA</sequence>
<protein>
    <submittedName>
        <fullName evidence="2">Uncharacterized protein</fullName>
    </submittedName>
</protein>
<name>A0A4P9X6B3_9FUNG</name>
<feature type="region of interest" description="Disordered" evidence="1">
    <location>
        <begin position="898"/>
        <end position="973"/>
    </location>
</feature>
<reference evidence="3" key="1">
    <citation type="journal article" date="2018" name="Nat. Microbiol.">
        <title>Leveraging single-cell genomics to expand the fungal tree of life.</title>
        <authorList>
            <person name="Ahrendt S.R."/>
            <person name="Quandt C.A."/>
            <person name="Ciobanu D."/>
            <person name="Clum A."/>
            <person name="Salamov A."/>
            <person name="Andreopoulos B."/>
            <person name="Cheng J.F."/>
            <person name="Woyke T."/>
            <person name="Pelin A."/>
            <person name="Henrissat B."/>
            <person name="Reynolds N.K."/>
            <person name="Benny G.L."/>
            <person name="Smith M.E."/>
            <person name="James T.Y."/>
            <person name="Grigoriev I.V."/>
        </authorList>
    </citation>
    <scope>NUCLEOTIDE SEQUENCE [LARGE SCALE GENOMIC DNA]</scope>
    <source>
        <strain evidence="3">ATCC 52028</strain>
    </source>
</reference>
<evidence type="ECO:0000256" key="1">
    <source>
        <dbReference type="SAM" id="MobiDB-lite"/>
    </source>
</evidence>
<keyword evidence="3" id="KW-1185">Reference proteome</keyword>
<gene>
    <name evidence="2" type="ORF">CXG81DRAFT_19369</name>
</gene>
<evidence type="ECO:0000313" key="3">
    <source>
        <dbReference type="Proteomes" id="UP000274922"/>
    </source>
</evidence>
<dbReference type="Proteomes" id="UP000274922">
    <property type="component" value="Unassembled WGS sequence"/>
</dbReference>
<feature type="compositionally biased region" description="Low complexity" evidence="1">
    <location>
        <begin position="949"/>
        <end position="973"/>
    </location>
</feature>
<feature type="compositionally biased region" description="Low complexity" evidence="1">
    <location>
        <begin position="898"/>
        <end position="907"/>
    </location>
</feature>
<evidence type="ECO:0000313" key="2">
    <source>
        <dbReference type="EMBL" id="RKP00713.1"/>
    </source>
</evidence>
<proteinExistence type="predicted"/>
<organism evidence="2 3">
    <name type="scientific">Caulochytrium protostelioides</name>
    <dbReference type="NCBI Taxonomy" id="1555241"/>
    <lineage>
        <taxon>Eukaryota</taxon>
        <taxon>Fungi</taxon>
        <taxon>Fungi incertae sedis</taxon>
        <taxon>Chytridiomycota</taxon>
        <taxon>Chytridiomycota incertae sedis</taxon>
        <taxon>Chytridiomycetes</taxon>
        <taxon>Caulochytriales</taxon>
        <taxon>Caulochytriaceae</taxon>
        <taxon>Caulochytrium</taxon>
    </lineage>
</organism>
<feature type="compositionally biased region" description="Acidic residues" evidence="1">
    <location>
        <begin position="918"/>
        <end position="948"/>
    </location>
</feature>
<dbReference type="AlphaFoldDB" id="A0A4P9X6B3"/>
<dbReference type="EMBL" id="ML014202">
    <property type="protein sequence ID" value="RKP00713.1"/>
    <property type="molecule type" value="Genomic_DNA"/>
</dbReference>
<accession>A0A4P9X6B3</accession>
<feature type="region of interest" description="Disordered" evidence="1">
    <location>
        <begin position="835"/>
        <end position="865"/>
    </location>
</feature>